<dbReference type="AlphaFoldDB" id="A0A0G3BPN4"/>
<feature type="transmembrane region" description="Helical" evidence="1">
    <location>
        <begin position="34"/>
        <end position="55"/>
    </location>
</feature>
<evidence type="ECO:0000313" key="3">
    <source>
        <dbReference type="Proteomes" id="UP000035352"/>
    </source>
</evidence>
<keyword evidence="1" id="KW-0812">Transmembrane</keyword>
<dbReference type="RefSeq" id="WP_047194962.1">
    <property type="nucleotide sequence ID" value="NZ_CP011371.1"/>
</dbReference>
<keyword evidence="3" id="KW-1185">Reference proteome</keyword>
<gene>
    <name evidence="2" type="ORF">AAW51_2610</name>
</gene>
<name>A0A0G3BPN4_9BURK</name>
<sequence>MKTSTLETWIWVLIYGGLLVLCLGVFVARRDEALGQGFMLVGAVAAVVGVVLIYVRSRRKSSE</sequence>
<organism evidence="2 3">
    <name type="scientific">Caldimonas brevitalea</name>
    <dbReference type="NCBI Taxonomy" id="413882"/>
    <lineage>
        <taxon>Bacteria</taxon>
        <taxon>Pseudomonadati</taxon>
        <taxon>Pseudomonadota</taxon>
        <taxon>Betaproteobacteria</taxon>
        <taxon>Burkholderiales</taxon>
        <taxon>Sphaerotilaceae</taxon>
        <taxon>Caldimonas</taxon>
    </lineage>
</organism>
<accession>A0A0G3BPN4</accession>
<dbReference type="Proteomes" id="UP000035352">
    <property type="component" value="Chromosome"/>
</dbReference>
<feature type="transmembrane region" description="Helical" evidence="1">
    <location>
        <begin position="9"/>
        <end position="28"/>
    </location>
</feature>
<reference evidence="2 3" key="1">
    <citation type="submission" date="2015-05" db="EMBL/GenBank/DDBJ databases">
        <authorList>
            <person name="Tang B."/>
            <person name="Yu Y."/>
        </authorList>
    </citation>
    <scope>NUCLEOTIDE SEQUENCE [LARGE SCALE GENOMIC DNA]</scope>
    <source>
        <strain evidence="2 3">DSM 7029</strain>
    </source>
</reference>
<dbReference type="STRING" id="413882.AAW51_2610"/>
<evidence type="ECO:0000256" key="1">
    <source>
        <dbReference type="SAM" id="Phobius"/>
    </source>
</evidence>
<protein>
    <submittedName>
        <fullName evidence="2">Uncharacterized protein</fullName>
    </submittedName>
</protein>
<dbReference type="KEGG" id="pbh:AAW51_2610"/>
<dbReference type="EMBL" id="CP011371">
    <property type="protein sequence ID" value="AKJ29301.1"/>
    <property type="molecule type" value="Genomic_DNA"/>
</dbReference>
<evidence type="ECO:0000313" key="2">
    <source>
        <dbReference type="EMBL" id="AKJ29301.1"/>
    </source>
</evidence>
<keyword evidence="1" id="KW-1133">Transmembrane helix</keyword>
<keyword evidence="1" id="KW-0472">Membrane</keyword>
<proteinExistence type="predicted"/>